<dbReference type="KEGG" id="tped:TPE_1171"/>
<protein>
    <recommendedName>
        <fullName evidence="8">Ion-translocating oxidoreductase complex subunit C</fullName>
        <ecNumber evidence="8">7.-.-.-</ecNumber>
    </recommendedName>
    <alternativeName>
        <fullName evidence="8">Rnf electron transport complex subunit C</fullName>
    </alternativeName>
</protein>
<dbReference type="NCBIfam" id="NF003454">
    <property type="entry name" value="PRK05035.1"/>
    <property type="match status" value="1"/>
</dbReference>
<comment type="similarity">
    <text evidence="8">Belongs to the 4Fe4S bacterial-type ferredoxin family. RnfC subfamily.</text>
</comment>
<keyword evidence="6 8" id="KW-0408">Iron</keyword>
<keyword evidence="8" id="KW-0472">Membrane</keyword>
<dbReference type="HOGENOM" id="CLU_010808_6_0_12"/>
<dbReference type="InterPro" id="IPR026902">
    <property type="entry name" value="RnfC_N"/>
</dbReference>
<feature type="binding site" evidence="8">
    <location>
        <position position="423"/>
    </location>
    <ligand>
        <name>[4Fe-4S] cluster</name>
        <dbReference type="ChEBI" id="CHEBI:49883"/>
        <label>1</label>
    </ligand>
</feature>
<sequence>MGIKSFWGGAHPPENKAVLPEEEVLSVKPSTNMVWIPVTQGGMPNTPLVSVGDKVSRGQKIAETDKFMSAPVHSSVSGTVKKIEPHLVTGNSENLCIAIQIDEENREEFMPPLDPFTCTKEDAVRRIREAGITGMGGASFPTHVKLSPPPDTKIDYVIANGAECEPYLCTDAAAMFRSSEDIVDGLTITMKITGAPKGIIAVEDNKKNLVPVLEKAIEKNKTASSAAGVFDISVQLCKTKYPQGGEKTLTDAVVGREIPAGGLPFQIGCVIQNVGTLKAISEAFRLGKPLIDRALTLGGGACEKPVNVIAPIGTCVGDLIPDVISLKPGVLKIISGGPMMGFAMKNADFPVQKNTSGVLFLTKEEVSLEEESPCIGCGKCIDVCSCRLMPVLIVRALKSNNTEEAVRCGLLDCVECGTCSYICPARIKLVQRFKIGKQIVREEKQKSEAKAAAKEALKAAAKVREEAEKKSAPSENQTKEEGGK</sequence>
<dbReference type="InterPro" id="IPR017900">
    <property type="entry name" value="4Fe4S_Fe_S_CS"/>
</dbReference>
<keyword evidence="12" id="KW-1185">Reference proteome</keyword>
<comment type="function">
    <text evidence="8">Part of a membrane-bound complex that couples electron transfer with translocation of ions across the membrane.</text>
</comment>
<dbReference type="PROSITE" id="PS00198">
    <property type="entry name" value="4FE4S_FER_1"/>
    <property type="match status" value="1"/>
</dbReference>
<feature type="binding site" evidence="8">
    <location>
        <position position="413"/>
    </location>
    <ligand>
        <name>[4Fe-4S] cluster</name>
        <dbReference type="ChEBI" id="CHEBI:49883"/>
        <label>2</label>
    </ligand>
</feature>
<dbReference type="AlphaFoldDB" id="S6A3L1"/>
<dbReference type="RefSeq" id="WP_020964966.1">
    <property type="nucleotide sequence ID" value="NC_022097.1"/>
</dbReference>
<dbReference type="EMBL" id="CP004120">
    <property type="protein sequence ID" value="AGT43666.1"/>
    <property type="molecule type" value="Genomic_DNA"/>
</dbReference>
<dbReference type="SUPFAM" id="SSF142019">
    <property type="entry name" value="Nqo1 FMN-binding domain-like"/>
    <property type="match status" value="1"/>
</dbReference>
<proteinExistence type="inferred from homology"/>
<dbReference type="EC" id="7.-.-.-" evidence="8"/>
<comment type="subcellular location">
    <subcellularLocation>
        <location evidence="8">Cell membrane</location>
        <topology evidence="8">Peripheral membrane protein</topology>
    </subcellularLocation>
</comment>
<dbReference type="GO" id="GO:0009055">
    <property type="term" value="F:electron transfer activity"/>
    <property type="evidence" value="ECO:0007669"/>
    <property type="project" value="InterPro"/>
</dbReference>
<dbReference type="Gene3D" id="3.30.70.20">
    <property type="match status" value="1"/>
</dbReference>
<evidence type="ECO:0000256" key="2">
    <source>
        <dbReference type="ARBA" id="ARBA00022485"/>
    </source>
</evidence>
<dbReference type="GeneID" id="301089785"/>
<dbReference type="GO" id="GO:0046872">
    <property type="term" value="F:metal ion binding"/>
    <property type="evidence" value="ECO:0007669"/>
    <property type="project" value="UniProtKB-KW"/>
</dbReference>
<keyword evidence="2 8" id="KW-0004">4Fe-4S</keyword>
<evidence type="ECO:0000256" key="4">
    <source>
        <dbReference type="ARBA" id="ARBA00022737"/>
    </source>
</evidence>
<dbReference type="Pfam" id="PF01512">
    <property type="entry name" value="Complex1_51K"/>
    <property type="match status" value="1"/>
</dbReference>
<dbReference type="NCBIfam" id="TIGR01945">
    <property type="entry name" value="rnfC"/>
    <property type="match status" value="1"/>
</dbReference>
<dbReference type="PANTHER" id="PTHR43034">
    <property type="entry name" value="ION-TRANSLOCATING OXIDOREDUCTASE COMPLEX SUBUNIT C"/>
    <property type="match status" value="1"/>
</dbReference>
<dbReference type="SUPFAM" id="SSF46548">
    <property type="entry name" value="alpha-helical ferredoxin"/>
    <property type="match status" value="1"/>
</dbReference>
<keyword evidence="7 8" id="KW-0411">Iron-sulfur</keyword>
<keyword evidence="3 8" id="KW-0479">Metal-binding</keyword>
<dbReference type="PROSITE" id="PS51379">
    <property type="entry name" value="4FE4S_FER_2"/>
    <property type="match status" value="2"/>
</dbReference>
<feature type="binding site" evidence="8">
    <location>
        <position position="384"/>
    </location>
    <ligand>
        <name>[4Fe-4S] cluster</name>
        <dbReference type="ChEBI" id="CHEBI:49883"/>
        <label>2</label>
    </ligand>
</feature>
<dbReference type="PATRIC" id="fig|1291379.3.peg.1167"/>
<feature type="binding site" evidence="8">
    <location>
        <position position="374"/>
    </location>
    <ligand>
        <name>[4Fe-4S] cluster</name>
        <dbReference type="ChEBI" id="CHEBI:49883"/>
        <label>1</label>
    </ligand>
</feature>
<dbReference type="Gene3D" id="3.40.50.11540">
    <property type="entry name" value="NADH-ubiquinone oxidoreductase 51kDa subunit"/>
    <property type="match status" value="1"/>
</dbReference>
<dbReference type="GO" id="GO:0005886">
    <property type="term" value="C:plasma membrane"/>
    <property type="evidence" value="ECO:0007669"/>
    <property type="project" value="UniProtKB-SubCell"/>
</dbReference>
<feature type="region of interest" description="Disordered" evidence="9">
    <location>
        <begin position="464"/>
        <end position="484"/>
    </location>
</feature>
<dbReference type="HAMAP" id="MF_00461">
    <property type="entry name" value="RsxC_RnfC"/>
    <property type="match status" value="1"/>
</dbReference>
<dbReference type="STRING" id="1291379.TPE_1171"/>
<organism evidence="11 12">
    <name type="scientific">Treponema pedis str. T A4</name>
    <dbReference type="NCBI Taxonomy" id="1291379"/>
    <lineage>
        <taxon>Bacteria</taxon>
        <taxon>Pseudomonadati</taxon>
        <taxon>Spirochaetota</taxon>
        <taxon>Spirochaetia</taxon>
        <taxon>Spirochaetales</taxon>
        <taxon>Treponemataceae</taxon>
        <taxon>Treponema</taxon>
    </lineage>
</organism>
<evidence type="ECO:0000256" key="1">
    <source>
        <dbReference type="ARBA" id="ARBA00022448"/>
    </source>
</evidence>
<evidence type="ECO:0000256" key="3">
    <source>
        <dbReference type="ARBA" id="ARBA00022723"/>
    </source>
</evidence>
<evidence type="ECO:0000313" key="12">
    <source>
        <dbReference type="Proteomes" id="UP000015620"/>
    </source>
</evidence>
<dbReference type="InterPro" id="IPR010208">
    <property type="entry name" value="Ion_transpt_RnfC/RsxC"/>
</dbReference>
<evidence type="ECO:0000256" key="6">
    <source>
        <dbReference type="ARBA" id="ARBA00023004"/>
    </source>
</evidence>
<evidence type="ECO:0000256" key="7">
    <source>
        <dbReference type="ARBA" id="ARBA00023014"/>
    </source>
</evidence>
<evidence type="ECO:0000313" key="11">
    <source>
        <dbReference type="EMBL" id="AGT43666.1"/>
    </source>
</evidence>
<feature type="binding site" evidence="8">
    <location>
        <position position="419"/>
    </location>
    <ligand>
        <name>[4Fe-4S] cluster</name>
        <dbReference type="ChEBI" id="CHEBI:49883"/>
        <label>2</label>
    </ligand>
</feature>
<name>S6A3L1_9SPIR</name>
<keyword evidence="8" id="KW-1278">Translocase</keyword>
<keyword evidence="4 8" id="KW-0677">Repeat</keyword>
<dbReference type="InterPro" id="IPR017896">
    <property type="entry name" value="4Fe4S_Fe-S-bd"/>
</dbReference>
<keyword evidence="1 8" id="KW-0813">Transport</keyword>
<evidence type="ECO:0000259" key="10">
    <source>
        <dbReference type="PROSITE" id="PS51379"/>
    </source>
</evidence>
<accession>S6A3L1</accession>
<dbReference type="InterPro" id="IPR037225">
    <property type="entry name" value="Nuo51_FMN-bd_sf"/>
</dbReference>
<comment type="subunit">
    <text evidence="8">The complex is composed of six subunits: RnfA, RnfB, RnfC, RnfD, RnfE and RnfG.</text>
</comment>
<dbReference type="GO" id="GO:0022900">
    <property type="term" value="P:electron transport chain"/>
    <property type="evidence" value="ECO:0007669"/>
    <property type="project" value="UniProtKB-UniRule"/>
</dbReference>
<feature type="binding site" evidence="8">
    <location>
        <position position="380"/>
    </location>
    <ligand>
        <name>[4Fe-4S] cluster</name>
        <dbReference type="ChEBI" id="CHEBI:49883"/>
        <label>1</label>
    </ligand>
</feature>
<dbReference type="InterPro" id="IPR011538">
    <property type="entry name" value="Nuo51_FMN-bd"/>
</dbReference>
<evidence type="ECO:0000256" key="9">
    <source>
        <dbReference type="SAM" id="MobiDB-lite"/>
    </source>
</evidence>
<keyword evidence="5 8" id="KW-0249">Electron transport</keyword>
<gene>
    <name evidence="11" type="primary">nqrA</name>
    <name evidence="8" type="synonym">rnfC</name>
    <name evidence="11" type="ORF">TPE_1171</name>
</gene>
<dbReference type="PANTHER" id="PTHR43034:SF2">
    <property type="entry name" value="ION-TRANSLOCATING OXIDOREDUCTASE COMPLEX SUBUNIT C"/>
    <property type="match status" value="1"/>
</dbReference>
<feature type="domain" description="4Fe-4S ferredoxin-type" evidence="10">
    <location>
        <begin position="404"/>
        <end position="432"/>
    </location>
</feature>
<evidence type="ECO:0000256" key="5">
    <source>
        <dbReference type="ARBA" id="ARBA00022982"/>
    </source>
</evidence>
<feature type="binding site" evidence="8">
    <location>
        <position position="416"/>
    </location>
    <ligand>
        <name>[4Fe-4S] cluster</name>
        <dbReference type="ChEBI" id="CHEBI:49883"/>
        <label>2</label>
    </ligand>
</feature>
<evidence type="ECO:0000256" key="8">
    <source>
        <dbReference type="HAMAP-Rule" id="MF_00461"/>
    </source>
</evidence>
<dbReference type="Proteomes" id="UP000015620">
    <property type="component" value="Chromosome"/>
</dbReference>
<keyword evidence="8" id="KW-1003">Cell membrane</keyword>
<dbReference type="OrthoDB" id="9767754at2"/>
<feature type="binding site" evidence="8">
    <location>
        <position position="377"/>
    </location>
    <ligand>
        <name>[4Fe-4S] cluster</name>
        <dbReference type="ChEBI" id="CHEBI:49883"/>
        <label>1</label>
    </ligand>
</feature>
<comment type="cofactor">
    <cofactor evidence="8">
        <name>[4Fe-4S] cluster</name>
        <dbReference type="ChEBI" id="CHEBI:49883"/>
    </cofactor>
    <text evidence="8">Binds 2 [4Fe-4S] clusters per subunit.</text>
</comment>
<feature type="domain" description="4Fe-4S ferredoxin-type" evidence="10">
    <location>
        <begin position="364"/>
        <end position="394"/>
    </location>
</feature>
<reference evidence="11 12" key="1">
    <citation type="journal article" date="2013" name="PLoS ONE">
        <title>Genome-Wide Relatedness of Treponema pedis, from Gingiva and Necrotic Skin Lesions of Pigs, with the Human Oral Pathogen Treponema denticola.</title>
        <authorList>
            <person name="Svartstrom O."/>
            <person name="Mushtaq M."/>
            <person name="Pringle M."/>
            <person name="Segerman B."/>
        </authorList>
    </citation>
    <scope>NUCLEOTIDE SEQUENCE [LARGE SCALE GENOMIC DNA]</scope>
    <source>
        <strain evidence="11">T A4</strain>
    </source>
</reference>
<dbReference type="GO" id="GO:0051539">
    <property type="term" value="F:4 iron, 4 sulfur cluster binding"/>
    <property type="evidence" value="ECO:0007669"/>
    <property type="project" value="UniProtKB-KW"/>
</dbReference>
<dbReference type="Pfam" id="PF13375">
    <property type="entry name" value="RnfC_N"/>
    <property type="match status" value="1"/>
</dbReference>